<sequence>MIHSSPVLLSQYSDVLPAGYPLYMHQPQSTAIHHLNHTQLEDCIQQYWRWNLSWTSDTRAVWCCRAFCRI</sequence>
<dbReference type="AlphaFoldDB" id="A0A8I2Z7E3"/>
<evidence type="ECO:0000313" key="2">
    <source>
        <dbReference type="Proteomes" id="UP000689129"/>
    </source>
</evidence>
<gene>
    <name evidence="1" type="ORF">HYQ45_016507</name>
</gene>
<reference evidence="1" key="1">
    <citation type="journal article" date="2021" name="Mol. Plant Pathol.">
        <title>A 20-kb lineage-specific genomic region tames virulence in pathogenic amphidiploid Verticillium longisporum.</title>
        <authorList>
            <person name="Harting R."/>
            <person name="Starke J."/>
            <person name="Kusch H."/>
            <person name="Poggeler S."/>
            <person name="Maurus I."/>
            <person name="Schluter R."/>
            <person name="Landesfeind M."/>
            <person name="Bulla I."/>
            <person name="Nowrousian M."/>
            <person name="de Jonge R."/>
            <person name="Stahlhut G."/>
            <person name="Hoff K.J."/>
            <person name="Asshauer K.P."/>
            <person name="Thurmer A."/>
            <person name="Stanke M."/>
            <person name="Daniel R."/>
            <person name="Morgenstern B."/>
            <person name="Thomma B.P.H.J."/>
            <person name="Kronstad J.W."/>
            <person name="Braus-Stromeyer S.A."/>
            <person name="Braus G.H."/>
        </authorList>
    </citation>
    <scope>NUCLEOTIDE SEQUENCE</scope>
    <source>
        <strain evidence="1">Vl32</strain>
    </source>
</reference>
<dbReference type="EMBL" id="JAEMWZ010000494">
    <property type="protein sequence ID" value="KAG7114623.1"/>
    <property type="molecule type" value="Genomic_DNA"/>
</dbReference>
<proteinExistence type="predicted"/>
<evidence type="ECO:0000313" key="1">
    <source>
        <dbReference type="EMBL" id="KAG7114623.1"/>
    </source>
</evidence>
<name>A0A8I2Z7E3_VERLO</name>
<dbReference type="Proteomes" id="UP000689129">
    <property type="component" value="Unassembled WGS sequence"/>
</dbReference>
<protein>
    <submittedName>
        <fullName evidence="1">Uncharacterized protein</fullName>
    </submittedName>
</protein>
<organism evidence="1 2">
    <name type="scientific">Verticillium longisporum</name>
    <name type="common">Verticillium dahliae var. longisporum</name>
    <dbReference type="NCBI Taxonomy" id="100787"/>
    <lineage>
        <taxon>Eukaryota</taxon>
        <taxon>Fungi</taxon>
        <taxon>Dikarya</taxon>
        <taxon>Ascomycota</taxon>
        <taxon>Pezizomycotina</taxon>
        <taxon>Sordariomycetes</taxon>
        <taxon>Hypocreomycetidae</taxon>
        <taxon>Glomerellales</taxon>
        <taxon>Plectosphaerellaceae</taxon>
        <taxon>Verticillium</taxon>
    </lineage>
</organism>
<comment type="caution">
    <text evidence="1">The sequence shown here is derived from an EMBL/GenBank/DDBJ whole genome shotgun (WGS) entry which is preliminary data.</text>
</comment>
<accession>A0A8I2Z7E3</accession>